<organism evidence="2 3">
    <name type="scientific">Streptomyces spororaveus</name>
    <dbReference type="NCBI Taxonomy" id="284039"/>
    <lineage>
        <taxon>Bacteria</taxon>
        <taxon>Bacillati</taxon>
        <taxon>Actinomycetota</taxon>
        <taxon>Actinomycetes</taxon>
        <taxon>Kitasatosporales</taxon>
        <taxon>Streptomycetaceae</taxon>
        <taxon>Streptomyces</taxon>
    </lineage>
</organism>
<evidence type="ECO:0000313" key="2">
    <source>
        <dbReference type="EMBL" id="GHI74731.1"/>
    </source>
</evidence>
<evidence type="ECO:0000313" key="3">
    <source>
        <dbReference type="Proteomes" id="UP000608522"/>
    </source>
</evidence>
<reference evidence="3" key="1">
    <citation type="submission" date="2023-07" db="EMBL/GenBank/DDBJ databases">
        <title>Whole genome shotgun sequence of Streptomyces spororaveus NBRC 15456.</title>
        <authorList>
            <person name="Komaki H."/>
            <person name="Tamura T."/>
        </authorList>
    </citation>
    <scope>NUCLEOTIDE SEQUENCE [LARGE SCALE GENOMIC DNA]</scope>
    <source>
        <strain evidence="3">NBRC 15456</strain>
    </source>
</reference>
<protein>
    <submittedName>
        <fullName evidence="2">Uncharacterized protein</fullName>
    </submittedName>
</protein>
<dbReference type="Proteomes" id="UP000608522">
    <property type="component" value="Unassembled WGS sequence"/>
</dbReference>
<feature type="region of interest" description="Disordered" evidence="1">
    <location>
        <begin position="31"/>
        <end position="64"/>
    </location>
</feature>
<proteinExistence type="predicted"/>
<gene>
    <name evidence="2" type="ORF">Sspor_02920</name>
</gene>
<name>A0ABQ3T2W2_9ACTN</name>
<sequence>MTEPIDAVPTAYSGTRFRSRLEADWAATRKRGAADAELQRQTWKVGGPSPQARGRPTQRIRGHL</sequence>
<evidence type="ECO:0000256" key="1">
    <source>
        <dbReference type="SAM" id="MobiDB-lite"/>
    </source>
</evidence>
<keyword evidence="3" id="KW-1185">Reference proteome</keyword>
<dbReference type="EMBL" id="BNED01000003">
    <property type="protein sequence ID" value="GHI74731.1"/>
    <property type="molecule type" value="Genomic_DNA"/>
</dbReference>
<comment type="caution">
    <text evidence="2">The sequence shown here is derived from an EMBL/GenBank/DDBJ whole genome shotgun (WGS) entry which is preliminary data.</text>
</comment>
<accession>A0ABQ3T2W2</accession>